<protein>
    <submittedName>
        <fullName evidence="2">Uncharacterized protein</fullName>
    </submittedName>
</protein>
<organism evidence="2">
    <name type="scientific">Bactrocera dorsalis</name>
    <name type="common">Oriental fruit fly</name>
    <name type="synonym">Dacus dorsalis</name>
    <dbReference type="NCBI Taxonomy" id="27457"/>
    <lineage>
        <taxon>Eukaryota</taxon>
        <taxon>Metazoa</taxon>
        <taxon>Ecdysozoa</taxon>
        <taxon>Arthropoda</taxon>
        <taxon>Hexapoda</taxon>
        <taxon>Insecta</taxon>
        <taxon>Pterygota</taxon>
        <taxon>Neoptera</taxon>
        <taxon>Endopterygota</taxon>
        <taxon>Diptera</taxon>
        <taxon>Brachycera</taxon>
        <taxon>Muscomorpha</taxon>
        <taxon>Tephritoidea</taxon>
        <taxon>Tephritidae</taxon>
        <taxon>Bactrocera</taxon>
        <taxon>Bactrocera</taxon>
    </lineage>
</organism>
<sequence length="317" mass="30501">MCCVPPGSVTTTDAGSGTTVITTNAAAPAPAGAPQPMAPQNYAPQPNMAQPVAPNPGAPQLAPFGTAPTDNGGNVAAAVGGAAAGAAITAAVAPSLNAAPASSTGDAAPIASGAPVPNAANPSSAPGATPDAAAGVAPGAAPEQPPAPGGIICVPVRVPEPDPADNTKTIEVEKIACYPAPPAEATTPAPAATNATEAAAVTPTASSATTPTTTTTSAPAIAPAAISNSEIGVPLAPLTTLTPIVVPEGSVALAPLSPNRQPDIMKLPGTYYARRSLSNVELAESSGLLRATARATSNYANFGIATVLTLVVAFCMH</sequence>
<dbReference type="AlphaFoldDB" id="A0A034W6Q7"/>
<feature type="region of interest" description="Disordered" evidence="1">
    <location>
        <begin position="26"/>
        <end position="67"/>
    </location>
</feature>
<dbReference type="PANTHER" id="PTHR38572:SF1">
    <property type="entry name" value="BCDNA.GH07269-RELATED"/>
    <property type="match status" value="1"/>
</dbReference>
<proteinExistence type="predicted"/>
<dbReference type="PANTHER" id="PTHR38572">
    <property type="entry name" value="BCDNA.GH07269-RELATED"/>
    <property type="match status" value="1"/>
</dbReference>
<evidence type="ECO:0000313" key="2">
    <source>
        <dbReference type="EMBL" id="JAC51231.1"/>
    </source>
</evidence>
<feature type="region of interest" description="Disordered" evidence="1">
    <location>
        <begin position="113"/>
        <end position="156"/>
    </location>
</feature>
<dbReference type="InterPro" id="IPR032086">
    <property type="entry name" value="DUF4813"/>
</dbReference>
<reference evidence="2" key="1">
    <citation type="journal article" date="2014" name="BMC Genomics">
        <title>Characterizing the developmental transcriptome of the oriental fruit fly, Bactrocera dorsalis (Diptera: Tephritidae) through comparative genomic analysis with Drosophila melanogaster utilizing modENCODE datasets.</title>
        <authorList>
            <person name="Geib S.M."/>
            <person name="Calla B."/>
            <person name="Hall B."/>
            <person name="Hou S."/>
            <person name="Manoukis N.C."/>
        </authorList>
    </citation>
    <scope>NUCLEOTIDE SEQUENCE</scope>
    <source>
        <strain evidence="2">Punador</strain>
    </source>
</reference>
<dbReference type="OrthoDB" id="8069359at2759"/>
<name>A0A034W6Q7_BACDO</name>
<accession>A0A034W6Q7</accession>
<dbReference type="EMBL" id="GAKP01007721">
    <property type="protein sequence ID" value="JAC51231.1"/>
    <property type="molecule type" value="Transcribed_RNA"/>
</dbReference>
<feature type="compositionally biased region" description="Low complexity" evidence="1">
    <location>
        <begin position="113"/>
        <end position="142"/>
    </location>
</feature>
<evidence type="ECO:0000256" key="1">
    <source>
        <dbReference type="SAM" id="MobiDB-lite"/>
    </source>
</evidence>
<dbReference type="Pfam" id="PF16072">
    <property type="entry name" value="DUF4813"/>
    <property type="match status" value="1"/>
</dbReference>